<proteinExistence type="predicted"/>
<dbReference type="EMBL" id="JBHLTM010000061">
    <property type="protein sequence ID" value="MFC0686178.1"/>
    <property type="molecule type" value="Genomic_DNA"/>
</dbReference>
<keyword evidence="1" id="KW-0732">Signal</keyword>
<evidence type="ECO:0000313" key="2">
    <source>
        <dbReference type="EMBL" id="MFC0686178.1"/>
    </source>
</evidence>
<evidence type="ECO:0008006" key="4">
    <source>
        <dbReference type="Google" id="ProtNLM"/>
    </source>
</evidence>
<keyword evidence="3" id="KW-1185">Reference proteome</keyword>
<organism evidence="2 3">
    <name type="scientific">Novosphingobium clariflavum</name>
    <dbReference type="NCBI Taxonomy" id="2029884"/>
    <lineage>
        <taxon>Bacteria</taxon>
        <taxon>Pseudomonadati</taxon>
        <taxon>Pseudomonadota</taxon>
        <taxon>Alphaproteobacteria</taxon>
        <taxon>Sphingomonadales</taxon>
        <taxon>Sphingomonadaceae</taxon>
        <taxon>Novosphingobium</taxon>
    </lineage>
</organism>
<feature type="signal peptide" evidence="1">
    <location>
        <begin position="1"/>
        <end position="21"/>
    </location>
</feature>
<dbReference type="RefSeq" id="WP_267218890.1">
    <property type="nucleotide sequence ID" value="NZ_JAPCWC010000002.1"/>
</dbReference>
<accession>A0ABV6SA89</accession>
<protein>
    <recommendedName>
        <fullName evidence="4">DUF3617 family protein</fullName>
    </recommendedName>
</protein>
<sequence>MHWFRAVPVFLMAASAWSAQAQGDADPQDIVVEGTREQRTMQGGDWLVTISRSYRIGKSLDGGDTAMAVGKDREWHFCLADTQVEDFVRLLVGEGRSQAAGTTECRPLKMRLGQGQLQATQSCQGGFASSKDESTGRVTRFQTRLMMYVSGNYGGSALKLDFENRREPLMNLPDAPGIGQQRTPPDIMRWSVKGERTGVCSLGKAQ</sequence>
<dbReference type="Proteomes" id="UP001589858">
    <property type="component" value="Unassembled WGS sequence"/>
</dbReference>
<evidence type="ECO:0000256" key="1">
    <source>
        <dbReference type="SAM" id="SignalP"/>
    </source>
</evidence>
<gene>
    <name evidence="2" type="ORF">ACFFF8_16435</name>
</gene>
<evidence type="ECO:0000313" key="3">
    <source>
        <dbReference type="Proteomes" id="UP001589858"/>
    </source>
</evidence>
<reference evidence="2 3" key="1">
    <citation type="submission" date="2024-09" db="EMBL/GenBank/DDBJ databases">
        <authorList>
            <person name="Sun Q."/>
            <person name="Mori K."/>
        </authorList>
    </citation>
    <scope>NUCLEOTIDE SEQUENCE [LARGE SCALE GENOMIC DNA]</scope>
    <source>
        <strain evidence="2 3">CICC 11035S</strain>
    </source>
</reference>
<feature type="chain" id="PRO_5045141260" description="DUF3617 family protein" evidence="1">
    <location>
        <begin position="22"/>
        <end position="206"/>
    </location>
</feature>
<name>A0ABV6SA89_9SPHN</name>
<comment type="caution">
    <text evidence="2">The sequence shown here is derived from an EMBL/GenBank/DDBJ whole genome shotgun (WGS) entry which is preliminary data.</text>
</comment>